<feature type="transmembrane region" description="Helical" evidence="2">
    <location>
        <begin position="581"/>
        <end position="602"/>
    </location>
</feature>
<evidence type="ECO:0000313" key="4">
    <source>
        <dbReference type="Proteomes" id="UP000321577"/>
    </source>
</evidence>
<feature type="transmembrane region" description="Helical" evidence="2">
    <location>
        <begin position="614"/>
        <end position="634"/>
    </location>
</feature>
<dbReference type="OrthoDB" id="5422830at2"/>
<reference evidence="3 4" key="1">
    <citation type="submission" date="2019-07" db="EMBL/GenBank/DDBJ databases">
        <title>Whole genome shotgun sequence of Brevifollis gellanilyticus NBRC 108608.</title>
        <authorList>
            <person name="Hosoyama A."/>
            <person name="Uohara A."/>
            <person name="Ohji S."/>
            <person name="Ichikawa N."/>
        </authorList>
    </citation>
    <scope>NUCLEOTIDE SEQUENCE [LARGE SCALE GENOMIC DNA]</scope>
    <source>
        <strain evidence="3 4">NBRC 108608</strain>
    </source>
</reference>
<keyword evidence="4" id="KW-1185">Reference proteome</keyword>
<feature type="transmembrane region" description="Helical" evidence="2">
    <location>
        <begin position="751"/>
        <end position="769"/>
    </location>
</feature>
<feature type="transmembrane region" description="Helical" evidence="2">
    <location>
        <begin position="993"/>
        <end position="1010"/>
    </location>
</feature>
<feature type="transmembrane region" description="Helical" evidence="2">
    <location>
        <begin position="895"/>
        <end position="919"/>
    </location>
</feature>
<feature type="transmembrane region" description="Helical" evidence="2">
    <location>
        <begin position="694"/>
        <end position="713"/>
    </location>
</feature>
<feature type="transmembrane region" description="Helical" evidence="2">
    <location>
        <begin position="396"/>
        <end position="414"/>
    </location>
</feature>
<feature type="transmembrane region" description="Helical" evidence="2">
    <location>
        <begin position="478"/>
        <end position="495"/>
    </location>
</feature>
<accession>A0A512M673</accession>
<dbReference type="Proteomes" id="UP000321577">
    <property type="component" value="Unassembled WGS sequence"/>
</dbReference>
<dbReference type="InterPro" id="IPR014600">
    <property type="entry name" value="UCP035905_mem"/>
</dbReference>
<dbReference type="AlphaFoldDB" id="A0A512M673"/>
<evidence type="ECO:0000313" key="3">
    <source>
        <dbReference type="EMBL" id="GEP41841.1"/>
    </source>
</evidence>
<feature type="transmembrane region" description="Helical" evidence="2">
    <location>
        <begin position="720"/>
        <end position="739"/>
    </location>
</feature>
<proteinExistence type="predicted"/>
<dbReference type="PIRSF" id="PIRSF035905">
    <property type="entry name" value="UCP035905_mp"/>
    <property type="match status" value="1"/>
</dbReference>
<gene>
    <name evidence="3" type="ORF">BGE01nite_11320</name>
</gene>
<protein>
    <recommendedName>
        <fullName evidence="5">DUF2339 domain-containing protein</fullName>
    </recommendedName>
</protein>
<feature type="transmembrane region" description="Helical" evidence="2">
    <location>
        <begin position="448"/>
        <end position="466"/>
    </location>
</feature>
<feature type="transmembrane region" description="Helical" evidence="2">
    <location>
        <begin position="664"/>
        <end position="682"/>
    </location>
</feature>
<feature type="transmembrane region" description="Helical" evidence="2">
    <location>
        <begin position="502"/>
        <end position="523"/>
    </location>
</feature>
<keyword evidence="2" id="KW-1133">Transmembrane helix</keyword>
<name>A0A512M673_9BACT</name>
<feature type="region of interest" description="Disordered" evidence="1">
    <location>
        <begin position="53"/>
        <end position="93"/>
    </location>
</feature>
<feature type="transmembrane region" description="Helical" evidence="2">
    <location>
        <begin position="307"/>
        <end position="324"/>
    </location>
</feature>
<feature type="transmembrane region" description="Helical" evidence="2">
    <location>
        <begin position="781"/>
        <end position="799"/>
    </location>
</feature>
<comment type="caution">
    <text evidence="3">The sequence shown here is derived from an EMBL/GenBank/DDBJ whole genome shotgun (WGS) entry which is preliminary data.</text>
</comment>
<feature type="compositionally biased region" description="Polar residues" evidence="1">
    <location>
        <begin position="67"/>
        <end position="80"/>
    </location>
</feature>
<dbReference type="EMBL" id="BKAG01000005">
    <property type="protein sequence ID" value="GEP41841.1"/>
    <property type="molecule type" value="Genomic_DNA"/>
</dbReference>
<keyword evidence="2" id="KW-0812">Transmembrane</keyword>
<feature type="transmembrane region" description="Helical" evidence="2">
    <location>
        <begin position="260"/>
        <end position="287"/>
    </location>
</feature>
<feature type="transmembrane region" description="Helical" evidence="2">
    <location>
        <begin position="555"/>
        <end position="575"/>
    </location>
</feature>
<organism evidence="3 4">
    <name type="scientific">Brevifollis gellanilyticus</name>
    <dbReference type="NCBI Taxonomy" id="748831"/>
    <lineage>
        <taxon>Bacteria</taxon>
        <taxon>Pseudomonadati</taxon>
        <taxon>Verrucomicrobiota</taxon>
        <taxon>Verrucomicrobiia</taxon>
        <taxon>Verrucomicrobiales</taxon>
        <taxon>Verrucomicrobiaceae</taxon>
    </lineage>
</organism>
<dbReference type="InterPro" id="IPR019286">
    <property type="entry name" value="DUF2339_TM"/>
</dbReference>
<dbReference type="RefSeq" id="WP_146849311.1">
    <property type="nucleotide sequence ID" value="NZ_BKAG01000005.1"/>
</dbReference>
<feature type="transmembrane region" description="Helical" evidence="2">
    <location>
        <begin position="640"/>
        <end position="657"/>
    </location>
</feature>
<feature type="transmembrane region" description="Helical" evidence="2">
    <location>
        <begin position="866"/>
        <end position="883"/>
    </location>
</feature>
<feature type="transmembrane region" description="Helical" evidence="2">
    <location>
        <begin position="200"/>
        <end position="218"/>
    </location>
</feature>
<feature type="transmembrane region" description="Helical" evidence="2">
    <location>
        <begin position="529"/>
        <end position="548"/>
    </location>
</feature>
<feature type="transmembrane region" description="Helical" evidence="2">
    <location>
        <begin position="939"/>
        <end position="957"/>
    </location>
</feature>
<dbReference type="PANTHER" id="PTHR38434">
    <property type="entry name" value="BLL2549 PROTEIN"/>
    <property type="match status" value="1"/>
</dbReference>
<feature type="transmembrane region" description="Helical" evidence="2">
    <location>
        <begin position="964"/>
        <end position="981"/>
    </location>
</feature>
<sequence>MEVLFILLAIGFIIAPIAALVIAQDAKSKVRSLETQLNQLRVMVTNQAETLLRLSSPSRTKPERDASVSSAPQTSWSPPQETAAAKAPEKSIEPEKPAATNLGELMAQASVDAAKPAAAVPPPLPVPAKFELEKFAPPPTLAPSKPVATPPPALPKINLEQFMGAKMFAWIGGLAMFLGILFFVKLSFERGWISPSMRIVIGYIIGLALMVVGVFTSRSRLHAVLGQTLCATGIVVAYGVTFAAHSLYHLAPLNSPTVTFLVMSLITVTVTAFILAVRMNAMVVAVLGMLGGFLTPPLCSTGQDQPFALFSYIALLDIGVLAVVRHKRWMYLTLLAAGGTLLMQAGWLIKFYKASGYAYGSATWVPIGVFLFFGLIFTLAVAWIRERDDEPHTTPDAALLVSAGALITAFFFLSSESISIRPLVLYSFVLGINALVMGIFWLKPRVAWAHPIVLGLTFLHLTLWTSANLTQELLTKTLGIYLAFGVLHTAFSVLWTRRGEKLVLPAGWSPLFALVLMMLPVLTLETVGLTLWPAVLLVDILVIVLAAISRAVLPLLASLVLTLIMAGIWLFHLPGGRDADIGPFLIIVGGFAMLFSGVGAWMERKMPKTEHVSLVPVSSAVLPFALLTMATQVIPVPNPSSMFGLALILALFLLGIVKVSGITQLALTALMCVGALEWVWHVGHFSAEKPTLPLLWYLGFYLLFVLFPFIFRAQFAETKLPWITSAASGLVAFGLVYRVVKLAWPNDFMGLVPAAFILAPALGLAYVIKQHSRDNPARMDQLAWFGGVALLFFTLIFPIQYEKQWITLGWALEGAALCWLFRRVPHPGLRATGTALLTASFVRLSLNLETLSYHVRGETMILNWQLYTYSIAALAMFAAARWLQAPNHRWGEVNLRGLFCTYGGILLFLLVNIEIADAFTEPGSSALVFKFSGNFARDMSYTIAWALFALILIILGLWKRAAPARYAGIGLLGITVLKLFLHDLARIDSVYRIGALIVVSLIALAASFLYQRFLGDEKGELAEEKAQGPEGEEK</sequence>
<evidence type="ECO:0000256" key="1">
    <source>
        <dbReference type="SAM" id="MobiDB-lite"/>
    </source>
</evidence>
<feature type="transmembrane region" description="Helical" evidence="2">
    <location>
        <begin position="364"/>
        <end position="384"/>
    </location>
</feature>
<feature type="transmembrane region" description="Helical" evidence="2">
    <location>
        <begin position="167"/>
        <end position="188"/>
    </location>
</feature>
<dbReference type="PANTHER" id="PTHR38434:SF1">
    <property type="entry name" value="BLL2549 PROTEIN"/>
    <property type="match status" value="1"/>
</dbReference>
<evidence type="ECO:0008006" key="5">
    <source>
        <dbReference type="Google" id="ProtNLM"/>
    </source>
</evidence>
<evidence type="ECO:0000256" key="2">
    <source>
        <dbReference type="SAM" id="Phobius"/>
    </source>
</evidence>
<dbReference type="Pfam" id="PF10101">
    <property type="entry name" value="DUF2339"/>
    <property type="match status" value="2"/>
</dbReference>
<feature type="transmembrane region" description="Helical" evidence="2">
    <location>
        <begin position="331"/>
        <end position="352"/>
    </location>
</feature>
<keyword evidence="2" id="KW-0472">Membrane</keyword>
<feature type="transmembrane region" description="Helical" evidence="2">
    <location>
        <begin position="224"/>
        <end position="248"/>
    </location>
</feature>
<feature type="transmembrane region" description="Helical" evidence="2">
    <location>
        <begin position="420"/>
        <end position="441"/>
    </location>
</feature>